<dbReference type="EMBL" id="MK072243">
    <property type="protein sequence ID" value="AYV80411.1"/>
    <property type="molecule type" value="Genomic_DNA"/>
</dbReference>
<comment type="similarity">
    <text evidence="1">Belongs to the UDP-glucose/GDP-mannose dehydrogenase family.</text>
</comment>
<dbReference type="Pfam" id="PF00984">
    <property type="entry name" value="UDPG_MGDP_dh"/>
    <property type="match status" value="1"/>
</dbReference>
<dbReference type="InterPro" id="IPR014026">
    <property type="entry name" value="UDP-Glc/GDP-Man_DH_dimer"/>
</dbReference>
<dbReference type="SUPFAM" id="SSF51735">
    <property type="entry name" value="NAD(P)-binding Rossmann-fold domains"/>
    <property type="match status" value="1"/>
</dbReference>
<dbReference type="Gene3D" id="3.40.50.720">
    <property type="entry name" value="NAD(P)-binding Rossmann-like Domain"/>
    <property type="match status" value="1"/>
</dbReference>
<accession>A0A3G5A2J2</accession>
<feature type="domain" description="UDP-glucose/GDP-mannose dehydrogenase N-terminal" evidence="3">
    <location>
        <begin position="64"/>
        <end position="167"/>
    </location>
</feature>
<feature type="domain" description="UDP-glucose/GDP-mannose dehydrogenase dimerisation" evidence="2">
    <location>
        <begin position="191"/>
        <end position="292"/>
    </location>
</feature>
<name>A0A3G5A2J2_9VIRU</name>
<dbReference type="GO" id="GO:0016616">
    <property type="term" value="F:oxidoreductase activity, acting on the CH-OH group of donors, NAD or NADP as acceptor"/>
    <property type="evidence" value="ECO:0007669"/>
    <property type="project" value="InterPro"/>
</dbReference>
<dbReference type="InterPro" id="IPR013328">
    <property type="entry name" value="6PGD_dom2"/>
</dbReference>
<reference evidence="4" key="1">
    <citation type="submission" date="2018-10" db="EMBL/GenBank/DDBJ databases">
        <title>Hidden diversity of soil giant viruses.</title>
        <authorList>
            <person name="Schulz F."/>
            <person name="Alteio L."/>
            <person name="Goudeau D."/>
            <person name="Ryan E.M."/>
            <person name="Malmstrom R.R."/>
            <person name="Blanchard J."/>
            <person name="Woyke T."/>
        </authorList>
    </citation>
    <scope>NUCLEOTIDE SEQUENCE</scope>
    <source>
        <strain evidence="4">HAV1</strain>
    </source>
</reference>
<dbReference type="Gene3D" id="1.10.1040.10">
    <property type="entry name" value="N-(1-d-carboxylethyl)-l-norvaline Dehydrogenase, domain 2"/>
    <property type="match status" value="1"/>
</dbReference>
<evidence type="ECO:0000259" key="3">
    <source>
        <dbReference type="Pfam" id="PF03721"/>
    </source>
</evidence>
<evidence type="ECO:0000256" key="1">
    <source>
        <dbReference type="ARBA" id="ARBA00006601"/>
    </source>
</evidence>
<dbReference type="PANTHER" id="PTHR43750:SF3">
    <property type="entry name" value="UDP-GLUCOSE 6-DEHYDROGENASE TUAD"/>
    <property type="match status" value="1"/>
</dbReference>
<dbReference type="Pfam" id="PF03721">
    <property type="entry name" value="UDPG_MGDP_dh_N"/>
    <property type="match status" value="1"/>
</dbReference>
<dbReference type="GO" id="GO:0051287">
    <property type="term" value="F:NAD binding"/>
    <property type="evidence" value="ECO:0007669"/>
    <property type="project" value="InterPro"/>
</dbReference>
<sequence>MAAETKASERVFKIVQIGCGVVGKAYVDAYKEKKNIVIGIEANKTLIALYGKETPMFFVGDDLSRLSEIDFVMISIDTPLRDDKLDLTNLFRSLPNVATIVNNNPDVMIIIRSTVEPGTTVRYKAQLEALVNKEVKVLFQPEFLRAKTALEDARNPWHIVLGADSKTIVTKLLGLYTNYTALENITILSIEEAESMKLFHNCYNAAKISWHNQAQRLVDRINARKGLKMDIKKITEAMTRTCEGLLNPAYGTTPGHAYYGTCLPKDSKELSRLEKEYGLEAPLFTAVVQVNDLVKATDKAEVLDGDHHMAFNILKAKNPIAA</sequence>
<organism evidence="4">
    <name type="scientific">Harvfovirus sp</name>
    <dbReference type="NCBI Taxonomy" id="2487768"/>
    <lineage>
        <taxon>Viruses</taxon>
        <taxon>Varidnaviria</taxon>
        <taxon>Bamfordvirae</taxon>
        <taxon>Nucleocytoviricota</taxon>
        <taxon>Megaviricetes</taxon>
        <taxon>Imitervirales</taxon>
        <taxon>Mimiviridae</taxon>
        <taxon>Klosneuvirinae</taxon>
    </lineage>
</organism>
<dbReference type="InterPro" id="IPR008927">
    <property type="entry name" value="6-PGluconate_DH-like_C_sf"/>
</dbReference>
<gene>
    <name evidence="4" type="ORF">Harvfovirus1_36</name>
</gene>
<dbReference type="InterPro" id="IPR036291">
    <property type="entry name" value="NAD(P)-bd_dom_sf"/>
</dbReference>
<dbReference type="SUPFAM" id="SSF48179">
    <property type="entry name" value="6-phosphogluconate dehydrogenase C-terminal domain-like"/>
    <property type="match status" value="1"/>
</dbReference>
<dbReference type="PANTHER" id="PTHR43750">
    <property type="entry name" value="UDP-GLUCOSE 6-DEHYDROGENASE TUAD"/>
    <property type="match status" value="1"/>
</dbReference>
<dbReference type="InterPro" id="IPR001732">
    <property type="entry name" value="UDP-Glc/GDP-Man_DH_N"/>
</dbReference>
<proteinExistence type="inferred from homology"/>
<evidence type="ECO:0000259" key="2">
    <source>
        <dbReference type="Pfam" id="PF00984"/>
    </source>
</evidence>
<protein>
    <submittedName>
        <fullName evidence="4">GDP-mannose 6-dehydrogenase 2</fullName>
    </submittedName>
</protein>
<evidence type="ECO:0000313" key="4">
    <source>
        <dbReference type="EMBL" id="AYV80411.1"/>
    </source>
</evidence>